<comment type="caution">
    <text evidence="1">The sequence shown here is derived from an EMBL/GenBank/DDBJ whole genome shotgun (WGS) entry which is preliminary data.</text>
</comment>
<evidence type="ECO:0008006" key="3">
    <source>
        <dbReference type="Google" id="ProtNLM"/>
    </source>
</evidence>
<proteinExistence type="predicted"/>
<reference evidence="1 2" key="1">
    <citation type="journal article" date="2017" name="Antonie Van Leeuwenhoek">
        <title>Phylogenomic resolution of the bacterial genus Pantoea and its relationship with Erwinia and Tatumella.</title>
        <authorList>
            <person name="Palmer M."/>
            <person name="Steenkamp E.T."/>
            <person name="Coetzee M.P."/>
            <person name="Chan W.Y."/>
            <person name="van Zyl E."/>
            <person name="De Maayer P."/>
            <person name="Coutinho T.A."/>
            <person name="Blom J."/>
            <person name="Smits T.H."/>
            <person name="Duffy B."/>
            <person name="Venter S.N."/>
        </authorList>
    </citation>
    <scope>NUCLEOTIDE SEQUENCE [LARGE SCALE GENOMIC DNA]</scope>
    <source>
        <strain evidence="1 2">LMG 5345</strain>
    </source>
</reference>
<dbReference type="EMBL" id="MLJJ01000016">
    <property type="protein sequence ID" value="ORM99057.1"/>
    <property type="molecule type" value="Genomic_DNA"/>
</dbReference>
<protein>
    <recommendedName>
        <fullName evidence="3">Secreted protein</fullName>
    </recommendedName>
</protein>
<accession>A0ABX3USD0</accession>
<evidence type="ECO:0000313" key="2">
    <source>
        <dbReference type="Proteomes" id="UP000193785"/>
    </source>
</evidence>
<organism evidence="1 2">
    <name type="scientific">Pantoea septica</name>
    <dbReference type="NCBI Taxonomy" id="472695"/>
    <lineage>
        <taxon>Bacteria</taxon>
        <taxon>Pseudomonadati</taxon>
        <taxon>Pseudomonadota</taxon>
        <taxon>Gammaproteobacteria</taxon>
        <taxon>Enterobacterales</taxon>
        <taxon>Erwiniaceae</taxon>
        <taxon>Pantoea</taxon>
    </lineage>
</organism>
<sequence>MAPCKVARCDHWRHIFRLFSLLQLTQNAAVASRPICVAVTPKLIQLVFQHIQLANPGLNMMKMLIYQSVHRSAVCIWLTARLQQYPDFTMRHIKRPAATDKHQSLQMRAVIMPVVVCLVAYCRL</sequence>
<dbReference type="Proteomes" id="UP000193785">
    <property type="component" value="Unassembled WGS sequence"/>
</dbReference>
<keyword evidence="2" id="KW-1185">Reference proteome</keyword>
<evidence type="ECO:0000313" key="1">
    <source>
        <dbReference type="EMBL" id="ORM99057.1"/>
    </source>
</evidence>
<name>A0ABX3USD0_9GAMM</name>
<gene>
    <name evidence="1" type="ORF">HA46_10475</name>
</gene>